<name>A0A9K3JUR7_HELAN</name>
<reference evidence="2" key="1">
    <citation type="journal article" date="2017" name="Nature">
        <title>The sunflower genome provides insights into oil metabolism, flowering and Asterid evolution.</title>
        <authorList>
            <person name="Badouin H."/>
            <person name="Gouzy J."/>
            <person name="Grassa C.J."/>
            <person name="Murat F."/>
            <person name="Staton S.E."/>
            <person name="Cottret L."/>
            <person name="Lelandais-Briere C."/>
            <person name="Owens G.L."/>
            <person name="Carrere S."/>
            <person name="Mayjonade B."/>
            <person name="Legrand L."/>
            <person name="Gill N."/>
            <person name="Kane N.C."/>
            <person name="Bowers J.E."/>
            <person name="Hubner S."/>
            <person name="Bellec A."/>
            <person name="Berard A."/>
            <person name="Berges H."/>
            <person name="Blanchet N."/>
            <person name="Boniface M.C."/>
            <person name="Brunel D."/>
            <person name="Catrice O."/>
            <person name="Chaidir N."/>
            <person name="Claudel C."/>
            <person name="Donnadieu C."/>
            <person name="Faraut T."/>
            <person name="Fievet G."/>
            <person name="Helmstetter N."/>
            <person name="King M."/>
            <person name="Knapp S.J."/>
            <person name="Lai Z."/>
            <person name="Le Paslier M.C."/>
            <person name="Lippi Y."/>
            <person name="Lorenzon L."/>
            <person name="Mandel J.R."/>
            <person name="Marage G."/>
            <person name="Marchand G."/>
            <person name="Marquand E."/>
            <person name="Bret-Mestries E."/>
            <person name="Morien E."/>
            <person name="Nambeesan S."/>
            <person name="Nguyen T."/>
            <person name="Pegot-Espagnet P."/>
            <person name="Pouilly N."/>
            <person name="Raftis F."/>
            <person name="Sallet E."/>
            <person name="Schiex T."/>
            <person name="Thomas J."/>
            <person name="Vandecasteele C."/>
            <person name="Vares D."/>
            <person name="Vear F."/>
            <person name="Vautrin S."/>
            <person name="Crespi M."/>
            <person name="Mangin B."/>
            <person name="Burke J.M."/>
            <person name="Salse J."/>
            <person name="Munos S."/>
            <person name="Vincourt P."/>
            <person name="Rieseberg L.H."/>
            <person name="Langlade N.B."/>
        </authorList>
    </citation>
    <scope>NUCLEOTIDE SEQUENCE</scope>
    <source>
        <tissue evidence="2">Leaves</tissue>
    </source>
</reference>
<protein>
    <submittedName>
        <fullName evidence="2">Uncharacterized protein</fullName>
    </submittedName>
</protein>
<keyword evidence="1" id="KW-0472">Membrane</keyword>
<dbReference type="AlphaFoldDB" id="A0A9K3JUR7"/>
<gene>
    <name evidence="2" type="ORF">HanXRQr2_Chr01g0015091</name>
</gene>
<dbReference type="Gramene" id="mRNA:HanXRQr2_Chr01g0015091">
    <property type="protein sequence ID" value="CDS:HanXRQr2_Chr01g0015091.1"/>
    <property type="gene ID" value="HanXRQr2_Chr01g0015091"/>
</dbReference>
<accession>A0A9K3JUR7</accession>
<evidence type="ECO:0000313" key="2">
    <source>
        <dbReference type="EMBL" id="KAF5821529.1"/>
    </source>
</evidence>
<sequence length="59" mass="6870">MLYDRAGLDESFGAYASYYQLSPFHLCHCVFYFLFIFSFLSRFPSYVEGNVKFKCGDGN</sequence>
<dbReference type="EMBL" id="MNCJ02000316">
    <property type="protein sequence ID" value="KAF5821529.1"/>
    <property type="molecule type" value="Genomic_DNA"/>
</dbReference>
<keyword evidence="3" id="KW-1185">Reference proteome</keyword>
<keyword evidence="1" id="KW-0812">Transmembrane</keyword>
<evidence type="ECO:0000313" key="3">
    <source>
        <dbReference type="Proteomes" id="UP000215914"/>
    </source>
</evidence>
<organism evidence="2 3">
    <name type="scientific">Helianthus annuus</name>
    <name type="common">Common sunflower</name>
    <dbReference type="NCBI Taxonomy" id="4232"/>
    <lineage>
        <taxon>Eukaryota</taxon>
        <taxon>Viridiplantae</taxon>
        <taxon>Streptophyta</taxon>
        <taxon>Embryophyta</taxon>
        <taxon>Tracheophyta</taxon>
        <taxon>Spermatophyta</taxon>
        <taxon>Magnoliopsida</taxon>
        <taxon>eudicotyledons</taxon>
        <taxon>Gunneridae</taxon>
        <taxon>Pentapetalae</taxon>
        <taxon>asterids</taxon>
        <taxon>campanulids</taxon>
        <taxon>Asterales</taxon>
        <taxon>Asteraceae</taxon>
        <taxon>Asteroideae</taxon>
        <taxon>Heliantheae alliance</taxon>
        <taxon>Heliantheae</taxon>
        <taxon>Helianthus</taxon>
    </lineage>
</organism>
<dbReference type="Proteomes" id="UP000215914">
    <property type="component" value="Unassembled WGS sequence"/>
</dbReference>
<comment type="caution">
    <text evidence="2">The sequence shown here is derived from an EMBL/GenBank/DDBJ whole genome shotgun (WGS) entry which is preliminary data.</text>
</comment>
<evidence type="ECO:0000256" key="1">
    <source>
        <dbReference type="SAM" id="Phobius"/>
    </source>
</evidence>
<keyword evidence="1" id="KW-1133">Transmembrane helix</keyword>
<feature type="transmembrane region" description="Helical" evidence="1">
    <location>
        <begin position="20"/>
        <end position="40"/>
    </location>
</feature>
<proteinExistence type="predicted"/>
<reference evidence="2" key="2">
    <citation type="submission" date="2020-06" db="EMBL/GenBank/DDBJ databases">
        <title>Helianthus annuus Genome sequencing and assembly Release 2.</title>
        <authorList>
            <person name="Gouzy J."/>
            <person name="Langlade N."/>
            <person name="Munos S."/>
        </authorList>
    </citation>
    <scope>NUCLEOTIDE SEQUENCE</scope>
    <source>
        <tissue evidence="2">Leaves</tissue>
    </source>
</reference>